<comment type="caution">
    <text evidence="1">The sequence shown here is derived from an EMBL/GenBank/DDBJ whole genome shotgun (WGS) entry which is preliminary data.</text>
</comment>
<dbReference type="AlphaFoldDB" id="A0A397VK16"/>
<evidence type="ECO:0008006" key="3">
    <source>
        <dbReference type="Google" id="ProtNLM"/>
    </source>
</evidence>
<evidence type="ECO:0000313" key="2">
    <source>
        <dbReference type="Proteomes" id="UP000266673"/>
    </source>
</evidence>
<keyword evidence="2" id="KW-1185">Reference proteome</keyword>
<evidence type="ECO:0000313" key="1">
    <source>
        <dbReference type="EMBL" id="RIB22830.1"/>
    </source>
</evidence>
<dbReference type="EMBL" id="QKWP01000291">
    <property type="protein sequence ID" value="RIB22830.1"/>
    <property type="molecule type" value="Genomic_DNA"/>
</dbReference>
<protein>
    <recommendedName>
        <fullName evidence="3">TLDc domain-containing protein</fullName>
    </recommendedName>
</protein>
<organism evidence="1 2">
    <name type="scientific">Gigaspora rosea</name>
    <dbReference type="NCBI Taxonomy" id="44941"/>
    <lineage>
        <taxon>Eukaryota</taxon>
        <taxon>Fungi</taxon>
        <taxon>Fungi incertae sedis</taxon>
        <taxon>Mucoromycota</taxon>
        <taxon>Glomeromycotina</taxon>
        <taxon>Glomeromycetes</taxon>
        <taxon>Diversisporales</taxon>
        <taxon>Gigasporaceae</taxon>
        <taxon>Gigaspora</taxon>
    </lineage>
</organism>
<sequence length="228" mass="26181">MTKLMKVTKLVKGDETDEDDKSDDNGSQYNLELIIGEVLNGLNKIYIFNICESNTWNTFLLIDLFKNYTGVISFENVENSTIFDLLVSSDKLDFDELVEYIQTDLIDNSASWLLLKFSQVHNASFEVDKIVTLLKKDNLQVEEIGIWEKLPARETSIESCIINEEYAAEISSWINRHSSPYDVTKILLYDNIPRTVVIIKVDGTNEILGRYNPLVWHSSIELKIFNGQ</sequence>
<proteinExistence type="predicted"/>
<name>A0A397VK16_9GLOM</name>
<gene>
    <name evidence="1" type="ORF">C2G38_2172975</name>
</gene>
<reference evidence="1 2" key="1">
    <citation type="submission" date="2018-06" db="EMBL/GenBank/DDBJ databases">
        <title>Comparative genomics reveals the genomic features of Rhizophagus irregularis, R. cerebriforme, R. diaphanum and Gigaspora rosea, and their symbiotic lifestyle signature.</title>
        <authorList>
            <person name="Morin E."/>
            <person name="San Clemente H."/>
            <person name="Chen E.C.H."/>
            <person name="De La Providencia I."/>
            <person name="Hainaut M."/>
            <person name="Kuo A."/>
            <person name="Kohler A."/>
            <person name="Murat C."/>
            <person name="Tang N."/>
            <person name="Roy S."/>
            <person name="Loubradou J."/>
            <person name="Henrissat B."/>
            <person name="Grigoriev I.V."/>
            <person name="Corradi N."/>
            <person name="Roux C."/>
            <person name="Martin F.M."/>
        </authorList>
    </citation>
    <scope>NUCLEOTIDE SEQUENCE [LARGE SCALE GENOMIC DNA]</scope>
    <source>
        <strain evidence="1 2">DAOM 194757</strain>
    </source>
</reference>
<dbReference type="Proteomes" id="UP000266673">
    <property type="component" value="Unassembled WGS sequence"/>
</dbReference>
<accession>A0A397VK16</accession>